<dbReference type="AlphaFoldDB" id="X0XZI4"/>
<sequence length="78" mass="8888">LKAHQLNEAADHMQRLLALEPQNVDAMLMLSDIYGSMRRYDKAAEFAWQALKVAPDNTVALQRLYLYSRGLEAPTEQP</sequence>
<dbReference type="InterPro" id="IPR011990">
    <property type="entry name" value="TPR-like_helical_dom_sf"/>
</dbReference>
<dbReference type="Pfam" id="PF14559">
    <property type="entry name" value="TPR_19"/>
    <property type="match status" value="1"/>
</dbReference>
<dbReference type="Gene3D" id="1.25.40.10">
    <property type="entry name" value="Tetratricopeptide repeat domain"/>
    <property type="match status" value="1"/>
</dbReference>
<reference evidence="1" key="1">
    <citation type="journal article" date="2014" name="Front. Microbiol.">
        <title>High frequency of phylogenetically diverse reductive dehalogenase-homologous genes in deep subseafloor sedimentary metagenomes.</title>
        <authorList>
            <person name="Kawai M."/>
            <person name="Futagami T."/>
            <person name="Toyoda A."/>
            <person name="Takaki Y."/>
            <person name="Nishi S."/>
            <person name="Hori S."/>
            <person name="Arai W."/>
            <person name="Tsubouchi T."/>
            <person name="Morono Y."/>
            <person name="Uchiyama I."/>
            <person name="Ito T."/>
            <person name="Fujiyama A."/>
            <person name="Inagaki F."/>
            <person name="Takami H."/>
        </authorList>
    </citation>
    <scope>NUCLEOTIDE SEQUENCE</scope>
    <source>
        <strain evidence="1">Expedition CK06-06</strain>
    </source>
</reference>
<dbReference type="SUPFAM" id="SSF48452">
    <property type="entry name" value="TPR-like"/>
    <property type="match status" value="1"/>
</dbReference>
<proteinExistence type="predicted"/>
<name>X0XZI4_9ZZZZ</name>
<protein>
    <submittedName>
        <fullName evidence="1">Uncharacterized protein</fullName>
    </submittedName>
</protein>
<organism evidence="1">
    <name type="scientific">marine sediment metagenome</name>
    <dbReference type="NCBI Taxonomy" id="412755"/>
    <lineage>
        <taxon>unclassified sequences</taxon>
        <taxon>metagenomes</taxon>
        <taxon>ecological metagenomes</taxon>
    </lineage>
</organism>
<comment type="caution">
    <text evidence="1">The sequence shown here is derived from an EMBL/GenBank/DDBJ whole genome shotgun (WGS) entry which is preliminary data.</text>
</comment>
<accession>X0XZI4</accession>
<gene>
    <name evidence="1" type="ORF">S01H1_67733</name>
</gene>
<dbReference type="InterPro" id="IPR019734">
    <property type="entry name" value="TPR_rpt"/>
</dbReference>
<feature type="non-terminal residue" evidence="1">
    <location>
        <position position="1"/>
    </location>
</feature>
<dbReference type="PROSITE" id="PS50005">
    <property type="entry name" value="TPR"/>
    <property type="match status" value="1"/>
</dbReference>
<dbReference type="EMBL" id="BARS01044881">
    <property type="protein sequence ID" value="GAG40557.1"/>
    <property type="molecule type" value="Genomic_DNA"/>
</dbReference>
<evidence type="ECO:0000313" key="1">
    <source>
        <dbReference type="EMBL" id="GAG40557.1"/>
    </source>
</evidence>